<dbReference type="PANTHER" id="PTHR10877:SF134">
    <property type="entry name" value="POLYCYSTIN-1-LIKE PROTEIN 2"/>
    <property type="match status" value="1"/>
</dbReference>
<evidence type="ECO:0000313" key="18">
    <source>
        <dbReference type="Ensembl" id="ENSOTSP00005040708.1"/>
    </source>
</evidence>
<feature type="transmembrane region" description="Helical" evidence="13">
    <location>
        <begin position="2150"/>
        <end position="2176"/>
    </location>
</feature>
<feature type="domain" description="C-type lectin" evidence="15">
    <location>
        <begin position="37"/>
        <end position="158"/>
    </location>
</feature>
<keyword evidence="8" id="KW-1015">Disulfide bond</keyword>
<proteinExistence type="inferred from homology"/>
<evidence type="ECO:0000256" key="3">
    <source>
        <dbReference type="ARBA" id="ARBA00022692"/>
    </source>
</evidence>
<dbReference type="InterPro" id="IPR046338">
    <property type="entry name" value="GAIN_dom_sf"/>
</dbReference>
<feature type="transmembrane region" description="Helical" evidence="13">
    <location>
        <begin position="2092"/>
        <end position="2113"/>
    </location>
</feature>
<evidence type="ECO:0000259" key="15">
    <source>
        <dbReference type="PROSITE" id="PS50041"/>
    </source>
</evidence>
<comment type="caution">
    <text evidence="11">Lacks conserved residue(s) required for the propagation of feature annotation.</text>
</comment>
<protein>
    <submittedName>
        <fullName evidence="18">Uncharacterized protein</fullName>
    </submittedName>
</protein>
<name>A0A8C8FZF1_ONCTS</name>
<evidence type="ECO:0000256" key="8">
    <source>
        <dbReference type="ARBA" id="ARBA00023157"/>
    </source>
</evidence>
<reference evidence="18" key="2">
    <citation type="submission" date="2025-09" db="UniProtKB">
        <authorList>
            <consortium name="Ensembl"/>
        </authorList>
    </citation>
    <scope>IDENTIFICATION</scope>
</reference>
<dbReference type="InterPro" id="IPR001304">
    <property type="entry name" value="C-type_lectin-like"/>
</dbReference>
<dbReference type="Pfam" id="PF08016">
    <property type="entry name" value="PKD_channel"/>
    <property type="match status" value="1"/>
</dbReference>
<evidence type="ECO:0000256" key="2">
    <source>
        <dbReference type="ARBA" id="ARBA00007200"/>
    </source>
</evidence>
<dbReference type="InterPro" id="IPR001024">
    <property type="entry name" value="PLAT/LH2_dom"/>
</dbReference>
<comment type="subcellular location">
    <subcellularLocation>
        <location evidence="1">Membrane</location>
        <topology evidence="1">Multi-pass membrane protein</topology>
    </subcellularLocation>
</comment>
<evidence type="ECO:0000313" key="19">
    <source>
        <dbReference type="Proteomes" id="UP000694402"/>
    </source>
</evidence>
<dbReference type="CDD" id="cd01752">
    <property type="entry name" value="PLAT_polycystin"/>
    <property type="match status" value="1"/>
</dbReference>
<reference evidence="18" key="1">
    <citation type="submission" date="2025-08" db="UniProtKB">
        <authorList>
            <consortium name="Ensembl"/>
        </authorList>
    </citation>
    <scope>IDENTIFICATION</scope>
</reference>
<dbReference type="GO" id="GO:0016020">
    <property type="term" value="C:membrane"/>
    <property type="evidence" value="ECO:0007669"/>
    <property type="project" value="UniProtKB-SubCell"/>
</dbReference>
<dbReference type="InterPro" id="IPR057244">
    <property type="entry name" value="GAIN_B"/>
</dbReference>
<dbReference type="SMART" id="SM00308">
    <property type="entry name" value="LH2"/>
    <property type="match status" value="1"/>
</dbReference>
<dbReference type="FunFam" id="1.10.287.70:FF:000086">
    <property type="entry name" value="Polycystic kidney disease 2"/>
    <property type="match status" value="1"/>
</dbReference>
<evidence type="ECO:0000256" key="11">
    <source>
        <dbReference type="PROSITE-ProRule" id="PRU00152"/>
    </source>
</evidence>
<feature type="domain" description="GAIN-B" evidence="17">
    <location>
        <begin position="938"/>
        <end position="1087"/>
    </location>
</feature>
<dbReference type="Ensembl" id="ENSOTST00005044296.2">
    <property type="protein sequence ID" value="ENSOTSP00005040708.1"/>
    <property type="gene ID" value="ENSOTSG00005019432.2"/>
</dbReference>
<dbReference type="InterPro" id="IPR013122">
    <property type="entry name" value="PKD1_2_channel"/>
</dbReference>
<dbReference type="Gene3D" id="3.10.100.10">
    <property type="entry name" value="Mannose-Binding Protein A, subunit A"/>
    <property type="match status" value="1"/>
</dbReference>
<dbReference type="InterPro" id="IPR046791">
    <property type="entry name" value="Polycystin_dom"/>
</dbReference>
<evidence type="ECO:0000256" key="13">
    <source>
        <dbReference type="SAM" id="Phobius"/>
    </source>
</evidence>
<dbReference type="GO" id="GO:0050982">
    <property type="term" value="P:detection of mechanical stimulus"/>
    <property type="evidence" value="ECO:0007669"/>
    <property type="project" value="TreeGrafter"/>
</dbReference>
<dbReference type="Pfam" id="PF01477">
    <property type="entry name" value="PLAT"/>
    <property type="match status" value="1"/>
</dbReference>
<evidence type="ECO:0000256" key="10">
    <source>
        <dbReference type="PIRSR" id="PIRSR603915-2"/>
    </source>
</evidence>
<keyword evidence="4 14" id="KW-0732">Signal</keyword>
<keyword evidence="7 13" id="KW-0472">Membrane</keyword>
<dbReference type="GO" id="GO:0005509">
    <property type="term" value="F:calcium ion binding"/>
    <property type="evidence" value="ECO:0007669"/>
    <property type="project" value="InterPro"/>
</dbReference>
<feature type="disulfide bond" evidence="10">
    <location>
        <begin position="1813"/>
        <end position="1826"/>
    </location>
</feature>
<keyword evidence="6 13" id="KW-1133">Transmembrane helix</keyword>
<dbReference type="SUPFAM" id="SSF49723">
    <property type="entry name" value="Lipase/lipooxygenase domain (PLAT/LH2 domain)"/>
    <property type="match status" value="1"/>
</dbReference>
<keyword evidence="3 13" id="KW-0812">Transmembrane</keyword>
<dbReference type="GeneTree" id="ENSGT00940000164905"/>
<dbReference type="PROSITE" id="PS50221">
    <property type="entry name" value="GAIN_B"/>
    <property type="match status" value="1"/>
</dbReference>
<dbReference type="SUPFAM" id="SSF56436">
    <property type="entry name" value="C-type lectin-like"/>
    <property type="match status" value="1"/>
</dbReference>
<feature type="transmembrane region" description="Helical" evidence="13">
    <location>
        <begin position="1308"/>
        <end position="1328"/>
    </location>
</feature>
<dbReference type="InterPro" id="IPR016187">
    <property type="entry name" value="CTDL_fold"/>
</dbReference>
<dbReference type="GO" id="GO:0005262">
    <property type="term" value="F:calcium channel activity"/>
    <property type="evidence" value="ECO:0007669"/>
    <property type="project" value="TreeGrafter"/>
</dbReference>
<dbReference type="CDD" id="cd00037">
    <property type="entry name" value="CLECT"/>
    <property type="match status" value="1"/>
</dbReference>
<accession>A0A8C8FZF1</accession>
<dbReference type="GO" id="GO:0030246">
    <property type="term" value="F:carbohydrate binding"/>
    <property type="evidence" value="ECO:0007669"/>
    <property type="project" value="UniProtKB-KW"/>
</dbReference>
<evidence type="ECO:0000256" key="14">
    <source>
        <dbReference type="SAM" id="SignalP"/>
    </source>
</evidence>
<evidence type="ECO:0000256" key="1">
    <source>
        <dbReference type="ARBA" id="ARBA00004141"/>
    </source>
</evidence>
<dbReference type="InterPro" id="IPR036392">
    <property type="entry name" value="PLAT/LH2_dom_sf"/>
</dbReference>
<organism evidence="18 19">
    <name type="scientific">Oncorhynchus tshawytscha</name>
    <name type="common">Chinook salmon</name>
    <name type="synonym">Salmo tshawytscha</name>
    <dbReference type="NCBI Taxonomy" id="74940"/>
    <lineage>
        <taxon>Eukaryota</taxon>
        <taxon>Metazoa</taxon>
        <taxon>Chordata</taxon>
        <taxon>Craniata</taxon>
        <taxon>Vertebrata</taxon>
        <taxon>Euteleostomi</taxon>
        <taxon>Actinopterygii</taxon>
        <taxon>Neopterygii</taxon>
        <taxon>Teleostei</taxon>
        <taxon>Protacanthopterygii</taxon>
        <taxon>Salmoniformes</taxon>
        <taxon>Salmonidae</taxon>
        <taxon>Salmoninae</taxon>
        <taxon>Oncorhynchus</taxon>
    </lineage>
</organism>
<feature type="chain" id="PRO_5034360878" evidence="14">
    <location>
        <begin position="22"/>
        <end position="2236"/>
    </location>
</feature>
<dbReference type="InterPro" id="IPR000203">
    <property type="entry name" value="GPS"/>
</dbReference>
<feature type="signal peptide" evidence="14">
    <location>
        <begin position="1"/>
        <end position="21"/>
    </location>
</feature>
<dbReference type="InterPro" id="IPR016186">
    <property type="entry name" value="C-type_lectin-like/link_sf"/>
</dbReference>
<dbReference type="Gene3D" id="2.60.220.50">
    <property type="match status" value="1"/>
</dbReference>
<feature type="domain" description="PLAT" evidence="16">
    <location>
        <begin position="1145"/>
        <end position="1262"/>
    </location>
</feature>
<dbReference type="PANTHER" id="PTHR10877">
    <property type="entry name" value="POLYCYSTIN FAMILY MEMBER"/>
    <property type="match status" value="1"/>
</dbReference>
<dbReference type="PROSITE" id="PS50041">
    <property type="entry name" value="C_TYPE_LECTIN_2"/>
    <property type="match status" value="1"/>
</dbReference>
<feature type="transmembrane region" description="Helical" evidence="13">
    <location>
        <begin position="1100"/>
        <end position="1120"/>
    </location>
</feature>
<dbReference type="SMART" id="SM00303">
    <property type="entry name" value="GPS"/>
    <property type="match status" value="1"/>
</dbReference>
<dbReference type="PRINTS" id="PR01433">
    <property type="entry name" value="POLYCYSTIN2"/>
</dbReference>
<feature type="transmembrane region" description="Helical" evidence="13">
    <location>
        <begin position="1625"/>
        <end position="1658"/>
    </location>
</feature>
<dbReference type="FunFam" id="2.60.60.20:FF:000008">
    <property type="entry name" value="Polycystic kidney disease 1-like 2, isoform CRA_a"/>
    <property type="match status" value="1"/>
</dbReference>
<evidence type="ECO:0000259" key="16">
    <source>
        <dbReference type="PROSITE" id="PS50095"/>
    </source>
</evidence>
<dbReference type="Gene3D" id="2.60.60.20">
    <property type="entry name" value="PLAT/LH2 domain"/>
    <property type="match status" value="1"/>
</dbReference>
<dbReference type="Pfam" id="PF00059">
    <property type="entry name" value="Lectin_C"/>
    <property type="match status" value="1"/>
</dbReference>
<dbReference type="InterPro" id="IPR051223">
    <property type="entry name" value="Polycystin"/>
</dbReference>
<gene>
    <name evidence="18" type="primary">LOC112264197</name>
</gene>
<feature type="compositionally biased region" description="Basic and acidic residues" evidence="12">
    <location>
        <begin position="1375"/>
        <end position="1389"/>
    </location>
</feature>
<evidence type="ECO:0000256" key="9">
    <source>
        <dbReference type="ARBA" id="ARBA00023180"/>
    </source>
</evidence>
<keyword evidence="5" id="KW-0430">Lectin</keyword>
<feature type="transmembrane region" description="Helical" evidence="13">
    <location>
        <begin position="1591"/>
        <end position="1613"/>
    </location>
</feature>
<feature type="transmembrane region" description="Helical" evidence="13">
    <location>
        <begin position="1965"/>
        <end position="1983"/>
    </location>
</feature>
<evidence type="ECO:0000256" key="5">
    <source>
        <dbReference type="ARBA" id="ARBA00022734"/>
    </source>
</evidence>
<feature type="transmembrane region" description="Helical" evidence="13">
    <location>
        <begin position="1348"/>
        <end position="1370"/>
    </location>
</feature>
<feature type="transmembrane region" description="Helical" evidence="13">
    <location>
        <begin position="2003"/>
        <end position="2020"/>
    </location>
</feature>
<evidence type="ECO:0000256" key="12">
    <source>
        <dbReference type="SAM" id="MobiDB-lite"/>
    </source>
</evidence>
<feature type="region of interest" description="Disordered" evidence="12">
    <location>
        <begin position="1375"/>
        <end position="1413"/>
    </location>
</feature>
<dbReference type="InterPro" id="IPR042060">
    <property type="entry name" value="PLAT_polycystin1"/>
</dbReference>
<dbReference type="PROSITE" id="PS50095">
    <property type="entry name" value="PLAT"/>
    <property type="match status" value="1"/>
</dbReference>
<evidence type="ECO:0000256" key="4">
    <source>
        <dbReference type="ARBA" id="ARBA00022729"/>
    </source>
</evidence>
<keyword evidence="19" id="KW-1185">Reference proteome</keyword>
<comment type="similarity">
    <text evidence="2">Belongs to the polycystin family.</text>
</comment>
<feature type="transmembrane region" description="Helical" evidence="13">
    <location>
        <begin position="1717"/>
        <end position="1739"/>
    </location>
</feature>
<dbReference type="Pfam" id="PF20519">
    <property type="entry name" value="Polycystin_dom"/>
    <property type="match status" value="1"/>
</dbReference>
<keyword evidence="9" id="KW-0325">Glycoprotein</keyword>
<evidence type="ECO:0000256" key="6">
    <source>
        <dbReference type="ARBA" id="ARBA00022989"/>
    </source>
</evidence>
<evidence type="ECO:0000256" key="7">
    <source>
        <dbReference type="ARBA" id="ARBA00023136"/>
    </source>
</evidence>
<dbReference type="Proteomes" id="UP000694402">
    <property type="component" value="Unassembled WGS sequence"/>
</dbReference>
<dbReference type="InterPro" id="IPR003915">
    <property type="entry name" value="PKD_2"/>
</dbReference>
<feature type="transmembrane region" description="Helical" evidence="13">
    <location>
        <begin position="2052"/>
        <end position="2072"/>
    </location>
</feature>
<dbReference type="Pfam" id="PF01825">
    <property type="entry name" value="GPS"/>
    <property type="match status" value="1"/>
</dbReference>
<evidence type="ECO:0000259" key="17">
    <source>
        <dbReference type="PROSITE" id="PS50221"/>
    </source>
</evidence>
<dbReference type="SMART" id="SM00034">
    <property type="entry name" value="CLECT"/>
    <property type="match status" value="1"/>
</dbReference>
<sequence length="2236" mass="249267">MNSTNLSVLLLMALLLSLSCAEDEMAPLSCPEYQEGFDGSCYEFVALPRSFLSGQGWCERGGGHLAFILNIDTQQFLQKHLQPEQDWWLGLAPASPNLTLDSAVAEGPLSWLDGSDVSYSNWVNDPDPGAGCGHILRSSGFQWEATSNCSQELHFICQFGFEECRGKCTRTKFHLRKELLYNQHKRCLFRTGNHSSRIKAKPLNIHLAHTVIFITQLCLWSTVQKNIILQKPIGEFGVIKCYSMNQSTDGANCKALYGSPLQIQVEVEAGTNVTYKLHSGEMLVANSSAVRGIVPLNITVGPEVEQQLGSGCHQLTLHASNGVSVLGVSTELQVCLLEPVEGLLGSVMAEEGECPDSDLYVSVYLDRGAPVQLLFQVSGANGSISETRDMQNRSMQVYNISTTIQGFLQVKVRAWNVFSHMDVDVGNTAVVCHNSSDLRQNEKHMRVRRAYTLKITAIPETASQDTESVKLEVTGLGGLSNGKQSKFEWECSKYQLRPLSHRAVEENPLTSPYYNKETFEYARYTIQIPGVTTPAPADTTPPVTSAPTITLSPPSCSIYPPNGTVLDPFNITCTTPTSCTNGCQYCFKSDQGEYPSLPVLYISGNLLPSKNSNYMLSVEVTVTELNTKTRGSTTINTEVSKSGTPVQELQSAVAYTVANLGQQGMLSGETLGQMFKSVSDILNKGSSQEKNDRMKLREQMLMNLTEALENSSSSTPQKVQLTARAVAGLTKRGDELSPDAQLEASFLVANLSSSLLSMNVSEHGGEEEMVQAATPIVEAASNILDVSSNVISDLLLKGMDNVQSALLNWKKVDEAPVIVNSSQITVFVNRVSTETIQMQSISNPISSSASFSFPPLGVDVLSPDEPVDVRMLSFKKNPFSWSEENNITGTVGSVSLTRGNGSVIPIENLSEEIEIFLPRPEGVQANSTILYLGNYSTLMVDVPSPDVTLVLKIKPSKDITFQLFLGYKDDPNDKQYIAKTQMPHQSNTQEEKYTWVLGPKDLTGKVGVHYLVVRPIVEAGVKSVNATVTVTSIAAQCKYWNETLSTWSEDGCRVGPLTTLLATQCLCTHLTFFGNSFFVMPNLVDVSRTAELFGTFTQNPVVVCFIGSIFVAYVLVVIWARRKDIQDTAKVKVTLLEDNDPLAEYRYMLNISTGHRRGASTSSQVTVTLMGMQGESEPHHLTDPDKPVFERGAVDTFLLTTPFSLGELQSIRLWHDNSGGHPAWYINKVMVQDVETGQKWHFLCNSWLTIDMSECTLDKVFPVATEMDLKKFSNMFFMRTAKDFRDGHIWFSVISRPPTSTFTCVQRVSCCFSLLLCTMLTSIMFWGIPTDPSEQTMDLGHIEFTWQQLMIGVQSSIIMFPINLLIVSIFRNTRPRETKPGKPKAEVSKQGKTGRVSPSQPSSPQRDRELTPDTVIKDIKKIAQSLSKAMKSPIPHLELEMKSGPQTDINTLLSLVEDIIRQQNRVSGEFYTDASKKEGSLILSLGVTNLQETSMCGSPEKTGDGRQKRSTNSQYLYRQLRHVEKELSLLGPSRFPNPDSYCQAVQQVQGMKGLLESSSLAGDELAQSPGQAESSDGDSGSKKCCQDGLPWWFVFIGWILVVATSGVSGYFTMMYGLTYGKDRSISWLISMVVSFFQSLLIIQPLKVLGFAAFFALVLKKVDQEEYGDPKIEGALRNPDDPDIVWAVRRDSTRSFYQPPPPTDVERMRNNMIKEQKVFALIKEILTYMGFMWMLLLVAYGQRDPNAYFLIQHIRQSFSQGISDSMSHGNVFTWANTSLLSNLFGECPGFITDGNSKLVGNARLRQVRVQKNSCRMARSMRQAVPDCHAPYSWEVEDMGSYGPGWNRSAGENTSKTLRSPWQYQTQARLRAQPIWGSVVLYRGGGFVVDLGPDSQNASSTLQYLFDNTWLDMFTRAVFVEFTVYNANVNLFCIVTLMLETTAVGAFQFRSELQSVRLYQSTGGLHIFVMASEVIYFLFIFYYMYVQGKLMKQQKWAYFKTKWNLLELAIILLSWSALSVFIKRSLLGNRDMEYYHNHKDQFASFHETATADAVLGYLIAFLVLLATVKLWHLMRFNPKLHMITATLQRAWTDISGFILVITIMFLAYSNLMYGWKLYSYRTLLDSALTMVSLQLGIFNYDEVLDYNPVLGAFLIGSCIIFMTFVVLNLFISVILVAFTQEQMHHKPSEEEEIVDLMLMKFCSLFGIKYKKEESNSPKVIANHASVTNSTFSIYLVPK</sequence>